<evidence type="ECO:0000256" key="2">
    <source>
        <dbReference type="ARBA" id="ARBA00023157"/>
    </source>
</evidence>
<keyword evidence="3" id="KW-0732">Signal</keyword>
<dbReference type="InterPro" id="IPR003609">
    <property type="entry name" value="Pan_app"/>
</dbReference>
<evidence type="ECO:0000313" key="5">
    <source>
        <dbReference type="EMBL" id="KAK7497324.1"/>
    </source>
</evidence>
<dbReference type="Gene3D" id="3.50.4.10">
    <property type="entry name" value="Hepatocyte Growth Factor"/>
    <property type="match status" value="2"/>
</dbReference>
<organism evidence="5 6">
    <name type="scientific">Batillaria attramentaria</name>
    <dbReference type="NCBI Taxonomy" id="370345"/>
    <lineage>
        <taxon>Eukaryota</taxon>
        <taxon>Metazoa</taxon>
        <taxon>Spiralia</taxon>
        <taxon>Lophotrochozoa</taxon>
        <taxon>Mollusca</taxon>
        <taxon>Gastropoda</taxon>
        <taxon>Caenogastropoda</taxon>
        <taxon>Sorbeoconcha</taxon>
        <taxon>Cerithioidea</taxon>
        <taxon>Batillariidae</taxon>
        <taxon>Batillaria</taxon>
    </lineage>
</organism>
<accession>A0ABD0LCN6</accession>
<gene>
    <name evidence="5" type="ORF">BaRGS_00011368</name>
</gene>
<dbReference type="EMBL" id="JACVVK020000059">
    <property type="protein sequence ID" value="KAK7497324.1"/>
    <property type="molecule type" value="Genomic_DNA"/>
</dbReference>
<dbReference type="Pfam" id="PF00024">
    <property type="entry name" value="PAN_1"/>
    <property type="match status" value="2"/>
</dbReference>
<sequence>MEASCIQILLLFLPLSCMGVDVQRRENLFSKSGDEDVMYDDHLLFSLAVSSKRECALRCSDTEDCATFTFAKGSPSGTCRLHSEVMMSQCPFSLAPGTATYRKRQEPACEEGDLQQNFTKYAESSIAGHNIASNSSLTLEECQGMCSNNTACRTFEFERAGGNCTLQTVTPLDVVWDSAAGHAWDLYQRMCA</sequence>
<dbReference type="SMART" id="SM00223">
    <property type="entry name" value="APPLE"/>
    <property type="match status" value="1"/>
</dbReference>
<dbReference type="SUPFAM" id="SSF57414">
    <property type="entry name" value="Hairpin loop containing domain-like"/>
    <property type="match status" value="1"/>
</dbReference>
<keyword evidence="6" id="KW-1185">Reference proteome</keyword>
<evidence type="ECO:0000259" key="4">
    <source>
        <dbReference type="PROSITE" id="PS50948"/>
    </source>
</evidence>
<proteinExistence type="predicted"/>
<evidence type="ECO:0000313" key="6">
    <source>
        <dbReference type="Proteomes" id="UP001519460"/>
    </source>
</evidence>
<reference evidence="5 6" key="1">
    <citation type="journal article" date="2023" name="Sci. Data">
        <title>Genome assembly of the Korean intertidal mud-creeper Batillaria attramentaria.</title>
        <authorList>
            <person name="Patra A.K."/>
            <person name="Ho P.T."/>
            <person name="Jun S."/>
            <person name="Lee S.J."/>
            <person name="Kim Y."/>
            <person name="Won Y.J."/>
        </authorList>
    </citation>
    <scope>NUCLEOTIDE SEQUENCE [LARGE SCALE GENOMIC DNA]</scope>
    <source>
        <strain evidence="5">Wonlab-2016</strain>
    </source>
</reference>
<keyword evidence="1" id="KW-0677">Repeat</keyword>
<dbReference type="Proteomes" id="UP001519460">
    <property type="component" value="Unassembled WGS sequence"/>
</dbReference>
<dbReference type="SMART" id="SM00473">
    <property type="entry name" value="PAN_AP"/>
    <property type="match status" value="2"/>
</dbReference>
<name>A0ABD0LCN6_9CAEN</name>
<feature type="chain" id="PRO_5044859611" description="Apple domain-containing protein" evidence="3">
    <location>
        <begin position="20"/>
        <end position="192"/>
    </location>
</feature>
<dbReference type="InterPro" id="IPR000177">
    <property type="entry name" value="Apple"/>
</dbReference>
<protein>
    <recommendedName>
        <fullName evidence="4">Apple domain-containing protein</fullName>
    </recommendedName>
</protein>
<feature type="domain" description="Apple" evidence="4">
    <location>
        <begin position="109"/>
        <end position="191"/>
    </location>
</feature>
<feature type="domain" description="Apple" evidence="4">
    <location>
        <begin position="17"/>
        <end position="105"/>
    </location>
</feature>
<evidence type="ECO:0000256" key="1">
    <source>
        <dbReference type="ARBA" id="ARBA00022737"/>
    </source>
</evidence>
<evidence type="ECO:0000256" key="3">
    <source>
        <dbReference type="SAM" id="SignalP"/>
    </source>
</evidence>
<feature type="signal peptide" evidence="3">
    <location>
        <begin position="1"/>
        <end position="19"/>
    </location>
</feature>
<comment type="caution">
    <text evidence="5">The sequence shown here is derived from an EMBL/GenBank/DDBJ whole genome shotgun (WGS) entry which is preliminary data.</text>
</comment>
<dbReference type="PROSITE" id="PS50948">
    <property type="entry name" value="PAN"/>
    <property type="match status" value="2"/>
</dbReference>
<keyword evidence="2" id="KW-1015">Disulfide bond</keyword>
<dbReference type="AlphaFoldDB" id="A0ABD0LCN6"/>